<reference evidence="3 4" key="1">
    <citation type="journal article" date="2016" name="Nat. Commun.">
        <title>Thousands of microbial genomes shed light on interconnected biogeochemical processes in an aquifer system.</title>
        <authorList>
            <person name="Anantharaman K."/>
            <person name="Brown C.T."/>
            <person name="Hug L.A."/>
            <person name="Sharon I."/>
            <person name="Castelle C.J."/>
            <person name="Probst A.J."/>
            <person name="Thomas B.C."/>
            <person name="Singh A."/>
            <person name="Wilkins M.J."/>
            <person name="Karaoz U."/>
            <person name="Brodie E.L."/>
            <person name="Williams K.H."/>
            <person name="Hubbard S.S."/>
            <person name="Banfield J.F."/>
        </authorList>
    </citation>
    <scope>NUCLEOTIDE SEQUENCE [LARGE SCALE GENOMIC DNA]</scope>
</reference>
<dbReference type="Pfam" id="PF02481">
    <property type="entry name" value="DNA_processg_A"/>
    <property type="match status" value="1"/>
</dbReference>
<organism evidence="3 4">
    <name type="scientific">Candidatus Wallbacteria bacterium GWC2_49_35</name>
    <dbReference type="NCBI Taxonomy" id="1817813"/>
    <lineage>
        <taxon>Bacteria</taxon>
        <taxon>Candidatus Walliibacteriota</taxon>
    </lineage>
</organism>
<dbReference type="SUPFAM" id="SSF102405">
    <property type="entry name" value="MCP/YpsA-like"/>
    <property type="match status" value="1"/>
</dbReference>
<dbReference type="PANTHER" id="PTHR43022:SF1">
    <property type="entry name" value="PROTEIN SMF"/>
    <property type="match status" value="1"/>
</dbReference>
<dbReference type="GO" id="GO:0009294">
    <property type="term" value="P:DNA-mediated transformation"/>
    <property type="evidence" value="ECO:0007669"/>
    <property type="project" value="InterPro"/>
</dbReference>
<dbReference type="InterPro" id="IPR003488">
    <property type="entry name" value="DprA"/>
</dbReference>
<feature type="domain" description="Smf/DprA SLOG" evidence="2">
    <location>
        <begin position="104"/>
        <end position="313"/>
    </location>
</feature>
<dbReference type="PANTHER" id="PTHR43022">
    <property type="entry name" value="PROTEIN SMF"/>
    <property type="match status" value="1"/>
</dbReference>
<evidence type="ECO:0000313" key="3">
    <source>
        <dbReference type="EMBL" id="OGM08133.1"/>
    </source>
</evidence>
<dbReference type="Proteomes" id="UP000178735">
    <property type="component" value="Unassembled WGS sequence"/>
</dbReference>
<comment type="similarity">
    <text evidence="1">Belongs to the DprA/Smf family.</text>
</comment>
<evidence type="ECO:0000313" key="4">
    <source>
        <dbReference type="Proteomes" id="UP000178735"/>
    </source>
</evidence>
<dbReference type="EMBL" id="MGFH01000024">
    <property type="protein sequence ID" value="OGM08133.1"/>
    <property type="molecule type" value="Genomic_DNA"/>
</dbReference>
<protein>
    <submittedName>
        <fullName evidence="3">DNA protecting protein DprA</fullName>
    </submittedName>
</protein>
<dbReference type="STRING" id="1817813.A2008_00795"/>
<evidence type="ECO:0000259" key="2">
    <source>
        <dbReference type="Pfam" id="PF02481"/>
    </source>
</evidence>
<dbReference type="NCBIfam" id="TIGR00732">
    <property type="entry name" value="dprA"/>
    <property type="match status" value="1"/>
</dbReference>
<sequence>MNLTDAQIYNRFLIAASRASHDSKSGWLLIGEYFSGVSDIVNGVFKKTPEEESDKAALERIMAKIRRAAGDAAINETVKKAVEKYHDFVTKIAGEYGASVTARVISIFDADYPPALKEIEAAPLVIFVAGSNFDPGSNNFSVVGTREPSPYSMAMCEKITDGLARAGFTIVSGMASGIDACAHSSAIKNGVATYAVLGTGFDLVYPPVNRRLYGEILRRGAAISEYLPGEGAQKHTFVLRNRIITGLSRATLVCGAGERSGALISARYAFDQSREVFSIAGDAYRTDLTGCHELIKKNYAKLVLNSADILSELFADAVTGGEEKTAGGRANKSAVTGKRSGNAGRDANMKFDYGEGASLSEDEKTVVSLIEELSVKCDAPPQVERLGEEAARRGIAVGRLLAILSGLELKGAVTALEGKRYQVN</sequence>
<proteinExistence type="inferred from homology"/>
<dbReference type="InterPro" id="IPR057666">
    <property type="entry name" value="DrpA_SLOG"/>
</dbReference>
<gene>
    <name evidence="3" type="ORF">A2008_00795</name>
</gene>
<dbReference type="AlphaFoldDB" id="A0A1F7WZQ6"/>
<comment type="caution">
    <text evidence="3">The sequence shown here is derived from an EMBL/GenBank/DDBJ whole genome shotgun (WGS) entry which is preliminary data.</text>
</comment>
<dbReference type="Gene3D" id="3.40.50.450">
    <property type="match status" value="1"/>
</dbReference>
<name>A0A1F7WZQ6_9BACT</name>
<accession>A0A1F7WZQ6</accession>
<evidence type="ECO:0000256" key="1">
    <source>
        <dbReference type="ARBA" id="ARBA00006525"/>
    </source>
</evidence>